<gene>
    <name evidence="2" type="ORF">IPN75_13030</name>
</gene>
<organism evidence="2 3">
    <name type="scientific">Candidatus Dechloromonas phosphorivorans</name>
    <dbReference type="NCBI Taxonomy" id="2899244"/>
    <lineage>
        <taxon>Bacteria</taxon>
        <taxon>Pseudomonadati</taxon>
        <taxon>Pseudomonadota</taxon>
        <taxon>Betaproteobacteria</taxon>
        <taxon>Rhodocyclales</taxon>
        <taxon>Azonexaceae</taxon>
        <taxon>Dechloromonas</taxon>
    </lineage>
</organism>
<evidence type="ECO:0000313" key="2">
    <source>
        <dbReference type="EMBL" id="MBK8891220.1"/>
    </source>
</evidence>
<dbReference type="AlphaFoldDB" id="A0A9D7LNW0"/>
<protein>
    <recommendedName>
        <fullName evidence="4">Lipoprotein</fullName>
    </recommendedName>
</protein>
<evidence type="ECO:0000313" key="3">
    <source>
        <dbReference type="Proteomes" id="UP000808146"/>
    </source>
</evidence>
<feature type="signal peptide" evidence="1">
    <location>
        <begin position="1"/>
        <end position="20"/>
    </location>
</feature>
<reference evidence="2" key="1">
    <citation type="submission" date="2020-10" db="EMBL/GenBank/DDBJ databases">
        <title>Connecting structure to function with the recovery of over 1000 high-quality activated sludge metagenome-assembled genomes encoding full-length rRNA genes using long-read sequencing.</title>
        <authorList>
            <person name="Singleton C.M."/>
            <person name="Petriglieri F."/>
            <person name="Kristensen J.M."/>
            <person name="Kirkegaard R.H."/>
            <person name="Michaelsen T.Y."/>
            <person name="Andersen M.H."/>
            <person name="Karst S.M."/>
            <person name="Dueholm M.S."/>
            <person name="Nielsen P.H."/>
            <person name="Albertsen M."/>
        </authorList>
    </citation>
    <scope>NUCLEOTIDE SEQUENCE</scope>
    <source>
        <strain evidence="2">OdNE_18-Q3-R46-58_BAT3C.305</strain>
    </source>
</reference>
<dbReference type="Proteomes" id="UP000808146">
    <property type="component" value="Unassembled WGS sequence"/>
</dbReference>
<dbReference type="EMBL" id="JADKBR010000017">
    <property type="protein sequence ID" value="MBK8891220.1"/>
    <property type="molecule type" value="Genomic_DNA"/>
</dbReference>
<evidence type="ECO:0008006" key="4">
    <source>
        <dbReference type="Google" id="ProtNLM"/>
    </source>
</evidence>
<dbReference type="PROSITE" id="PS51257">
    <property type="entry name" value="PROKAR_LIPOPROTEIN"/>
    <property type="match status" value="1"/>
</dbReference>
<feature type="chain" id="PRO_5039601904" description="Lipoprotein" evidence="1">
    <location>
        <begin position="21"/>
        <end position="150"/>
    </location>
</feature>
<comment type="caution">
    <text evidence="2">The sequence shown here is derived from an EMBL/GenBank/DDBJ whole genome shotgun (WGS) entry which is preliminary data.</text>
</comment>
<name>A0A9D7LNW0_9RHOO</name>
<evidence type="ECO:0000256" key="1">
    <source>
        <dbReference type="SAM" id="SignalP"/>
    </source>
</evidence>
<sequence>MKMKTGLLYVTLAGILSACATPNDDSGASRTLNVPLRPGQQNIGAVAQATLVARGEVTDVRIFLSGPLPLGVSRMPQLFTFIYPGSCASQGPQPAFELNSTVTSFAEIGGWRLIRTAAASLEALRSGNYSIVVRTSPQDRNIDIFCGDIH</sequence>
<proteinExistence type="predicted"/>
<accession>A0A9D7LNW0</accession>
<keyword evidence="1" id="KW-0732">Signal</keyword>